<evidence type="ECO:0000313" key="9">
    <source>
        <dbReference type="Proteomes" id="UP000253570"/>
    </source>
</evidence>
<dbReference type="Proteomes" id="UP000253570">
    <property type="component" value="Unassembled WGS sequence"/>
</dbReference>
<evidence type="ECO:0000256" key="4">
    <source>
        <dbReference type="ARBA" id="ARBA00012869"/>
    </source>
</evidence>
<dbReference type="SUPFAM" id="SSF102886">
    <property type="entry name" value="Coproporphyrinogen III oxidase"/>
    <property type="match status" value="1"/>
</dbReference>
<gene>
    <name evidence="8" type="ORF">DBW71_02135</name>
</gene>
<dbReference type="NCBIfam" id="NF003727">
    <property type="entry name" value="PRK05330.1"/>
    <property type="match status" value="1"/>
</dbReference>
<reference evidence="8 9" key="1">
    <citation type="journal article" date="2018" name="Microbiome">
        <title>Fine metagenomic profile of the Mediterranean stratified and mixed water columns revealed by assembly and recruitment.</title>
        <authorList>
            <person name="Haro-Moreno J.M."/>
            <person name="Lopez-Perez M."/>
            <person name="De La Torre J.R."/>
            <person name="Picazo A."/>
            <person name="Camacho A."/>
            <person name="Rodriguez-Valera F."/>
        </authorList>
    </citation>
    <scope>NUCLEOTIDE SEQUENCE [LARGE SCALE GENOMIC DNA]</scope>
    <source>
        <strain evidence="8">MED-G57</strain>
    </source>
</reference>
<dbReference type="PIRSF" id="PIRSF000166">
    <property type="entry name" value="Coproporphyri_ox"/>
    <property type="match status" value="1"/>
</dbReference>
<dbReference type="InterPro" id="IPR036406">
    <property type="entry name" value="Coprogen_oxidase_aer_sf"/>
</dbReference>
<sequence>MNKLHSLKLEETKKNREKAQSIFKNLRDKICSTLEEVENQGSHKKNSFISNVWNRKGGGGGESNNLRGAVIEKSGVHLSTVFGSLPLGALDSDKSVNTDQFWATGISVIVHPKNPFAPSVHMNLRMLVTNDYWFGGGADITPMLHSKRKSSDPDTLIFHDSMRHACEKYPSIKYEKLKENCDEYFYIKHRNERRGLGGIFFDKLKSEETSQDLLFLNDVGYNFIESYKKILVSNISKDWNDDHRAEQLHYRGRYVEFNLMYDKGTIFGLKTGGNIDSILSSLPPIVSW</sequence>
<accession>A0A368DRQ8</accession>
<evidence type="ECO:0000256" key="1">
    <source>
        <dbReference type="ARBA" id="ARBA00005168"/>
    </source>
</evidence>
<evidence type="ECO:0000256" key="7">
    <source>
        <dbReference type="ARBA" id="ARBA00023244"/>
    </source>
</evidence>
<dbReference type="PANTHER" id="PTHR10755">
    <property type="entry name" value="COPROPORPHYRINOGEN III OXIDASE, MITOCHONDRIAL"/>
    <property type="match status" value="1"/>
</dbReference>
<dbReference type="EMBL" id="QOQD01000004">
    <property type="protein sequence ID" value="RCL73891.1"/>
    <property type="molecule type" value="Genomic_DNA"/>
</dbReference>
<evidence type="ECO:0000256" key="2">
    <source>
        <dbReference type="ARBA" id="ARBA00010644"/>
    </source>
</evidence>
<evidence type="ECO:0000256" key="3">
    <source>
        <dbReference type="ARBA" id="ARBA00011738"/>
    </source>
</evidence>
<dbReference type="InterPro" id="IPR001260">
    <property type="entry name" value="Coprogen_oxidase_aer"/>
</dbReference>
<dbReference type="PANTHER" id="PTHR10755:SF0">
    <property type="entry name" value="OXYGEN-DEPENDENT COPROPORPHYRINOGEN-III OXIDASE, MITOCHONDRIAL"/>
    <property type="match status" value="1"/>
</dbReference>
<evidence type="ECO:0000256" key="6">
    <source>
        <dbReference type="ARBA" id="ARBA00023133"/>
    </source>
</evidence>
<name>A0A368DRQ8_9PROT</name>
<dbReference type="GO" id="GO:0005737">
    <property type="term" value="C:cytoplasm"/>
    <property type="evidence" value="ECO:0007669"/>
    <property type="project" value="TreeGrafter"/>
</dbReference>
<keyword evidence="6" id="KW-0350">Heme biosynthesis</keyword>
<comment type="pathway">
    <text evidence="1">Porphyrin-containing compound metabolism; protoporphyrin-IX biosynthesis; protoporphyrinogen-IX from coproporphyrinogen-III (O2 route): step 1/1.</text>
</comment>
<dbReference type="PRINTS" id="PR00073">
    <property type="entry name" value="COPRGNOXDASE"/>
</dbReference>
<dbReference type="GO" id="GO:0006782">
    <property type="term" value="P:protoporphyrinogen IX biosynthetic process"/>
    <property type="evidence" value="ECO:0007669"/>
    <property type="project" value="TreeGrafter"/>
</dbReference>
<comment type="caution">
    <text evidence="8">The sequence shown here is derived from an EMBL/GenBank/DDBJ whole genome shotgun (WGS) entry which is preliminary data.</text>
</comment>
<evidence type="ECO:0000256" key="5">
    <source>
        <dbReference type="ARBA" id="ARBA00023002"/>
    </source>
</evidence>
<dbReference type="GO" id="GO:0004109">
    <property type="term" value="F:coproporphyrinogen oxidase activity"/>
    <property type="evidence" value="ECO:0007669"/>
    <property type="project" value="UniProtKB-EC"/>
</dbReference>
<dbReference type="AlphaFoldDB" id="A0A368DRQ8"/>
<proteinExistence type="inferred from homology"/>
<dbReference type="EC" id="1.3.3.3" evidence="4"/>
<dbReference type="Gene3D" id="3.40.1500.10">
    <property type="entry name" value="Coproporphyrinogen III oxidase, aerobic"/>
    <property type="match status" value="1"/>
</dbReference>
<keyword evidence="5 8" id="KW-0560">Oxidoreductase</keyword>
<protein>
    <recommendedName>
        <fullName evidence="4">coproporphyrinogen oxidase</fullName>
        <ecNumber evidence="4">1.3.3.3</ecNumber>
    </recommendedName>
</protein>
<keyword evidence="7" id="KW-0627">Porphyrin biosynthesis</keyword>
<dbReference type="Pfam" id="PF01218">
    <property type="entry name" value="Coprogen_oxidas"/>
    <property type="match status" value="1"/>
</dbReference>
<organism evidence="8 9">
    <name type="scientific">PS1 clade bacterium</name>
    <dbReference type="NCBI Taxonomy" id="2175152"/>
    <lineage>
        <taxon>Bacteria</taxon>
        <taxon>Pseudomonadati</taxon>
        <taxon>Pseudomonadota</taxon>
        <taxon>Alphaproteobacteria</taxon>
        <taxon>PS1 clade</taxon>
    </lineage>
</organism>
<comment type="subunit">
    <text evidence="3">Homodimer.</text>
</comment>
<evidence type="ECO:0000313" key="8">
    <source>
        <dbReference type="EMBL" id="RCL73891.1"/>
    </source>
</evidence>
<comment type="similarity">
    <text evidence="2">Belongs to the aerobic coproporphyrinogen-III oxidase family.</text>
</comment>